<protein>
    <submittedName>
        <fullName evidence="1">Uncharacterized protein</fullName>
    </submittedName>
</protein>
<dbReference type="Proteomes" id="UP000287910">
    <property type="component" value="Unassembled WGS sequence"/>
</dbReference>
<accession>A0A432L9V0</accession>
<gene>
    <name evidence="1" type="ORF">EK386_13145</name>
</gene>
<keyword evidence="2" id="KW-1185">Reference proteome</keyword>
<reference evidence="1 2" key="1">
    <citation type="submission" date="2018-12" db="EMBL/GenBank/DDBJ databases">
        <title>Lysinibacillus antri sp. nov., isolated from a cave soil.</title>
        <authorList>
            <person name="Narsing Rao M.P."/>
            <person name="Zhang H."/>
            <person name="Dong Z.-Y."/>
            <person name="Niu X.-K."/>
            <person name="Zhang K."/>
            <person name="Fang B.-Z."/>
            <person name="Kang Y.-Q."/>
            <person name="Xiao M."/>
            <person name="Li W.-J."/>
        </authorList>
    </citation>
    <scope>NUCLEOTIDE SEQUENCE [LARGE SCALE GENOMIC DNA]</scope>
    <source>
        <strain evidence="1 2">SYSU K30002</strain>
    </source>
</reference>
<organism evidence="1 2">
    <name type="scientific">Lysinibacillus antri</name>
    <dbReference type="NCBI Taxonomy" id="2498145"/>
    <lineage>
        <taxon>Bacteria</taxon>
        <taxon>Bacillati</taxon>
        <taxon>Bacillota</taxon>
        <taxon>Bacilli</taxon>
        <taxon>Bacillales</taxon>
        <taxon>Bacillaceae</taxon>
        <taxon>Lysinibacillus</taxon>
    </lineage>
</organism>
<name>A0A432L9V0_9BACI</name>
<proteinExistence type="predicted"/>
<evidence type="ECO:0000313" key="2">
    <source>
        <dbReference type="Proteomes" id="UP000287910"/>
    </source>
</evidence>
<dbReference type="EMBL" id="RYYR01000018">
    <property type="protein sequence ID" value="RUL50888.1"/>
    <property type="molecule type" value="Genomic_DNA"/>
</dbReference>
<evidence type="ECO:0000313" key="1">
    <source>
        <dbReference type="EMBL" id="RUL50888.1"/>
    </source>
</evidence>
<dbReference type="RefSeq" id="WP_126659639.1">
    <property type="nucleotide sequence ID" value="NZ_RYYR01000018.1"/>
</dbReference>
<dbReference type="AlphaFoldDB" id="A0A432L9V0"/>
<sequence>MEPLQLIVQQGKSVLECTKDLKRIAHKKGKDRSKVFERFTANKHSVQVYTNIDASIRENNHVQNFLQKLQSFSNEFEPARYDFEGEVNVSQVEELYPQVIEAYNAMVTELGQSSEVVNFKYFK</sequence>
<comment type="caution">
    <text evidence="1">The sequence shown here is derived from an EMBL/GenBank/DDBJ whole genome shotgun (WGS) entry which is preliminary data.</text>
</comment>